<name>A0A1I0VDV5_9PSEU</name>
<accession>A0A1I0VDV5</accession>
<dbReference type="InterPro" id="IPR013324">
    <property type="entry name" value="RNA_pol_sigma_r3/r4-like"/>
</dbReference>
<organism evidence="7 8">
    <name type="scientific">Amycolatopsis marina</name>
    <dbReference type="NCBI Taxonomy" id="490629"/>
    <lineage>
        <taxon>Bacteria</taxon>
        <taxon>Bacillati</taxon>
        <taxon>Actinomycetota</taxon>
        <taxon>Actinomycetes</taxon>
        <taxon>Pseudonocardiales</taxon>
        <taxon>Pseudonocardiaceae</taxon>
        <taxon>Amycolatopsis</taxon>
    </lineage>
</organism>
<keyword evidence="2" id="KW-0805">Transcription regulation</keyword>
<evidence type="ECO:0000256" key="3">
    <source>
        <dbReference type="ARBA" id="ARBA00023082"/>
    </source>
</evidence>
<dbReference type="GO" id="GO:0006352">
    <property type="term" value="P:DNA-templated transcription initiation"/>
    <property type="evidence" value="ECO:0007669"/>
    <property type="project" value="InterPro"/>
</dbReference>
<dbReference type="InterPro" id="IPR013325">
    <property type="entry name" value="RNA_pol_sigma_r2"/>
</dbReference>
<dbReference type="RefSeq" id="WP_177242424.1">
    <property type="nucleotide sequence ID" value="NZ_FOKG01000001.1"/>
</dbReference>
<dbReference type="PANTHER" id="PTHR43133">
    <property type="entry name" value="RNA POLYMERASE ECF-TYPE SIGMA FACTO"/>
    <property type="match status" value="1"/>
</dbReference>
<dbReference type="InterPro" id="IPR036388">
    <property type="entry name" value="WH-like_DNA-bd_sf"/>
</dbReference>
<proteinExistence type="inferred from homology"/>
<reference evidence="8" key="1">
    <citation type="submission" date="2016-10" db="EMBL/GenBank/DDBJ databases">
        <authorList>
            <person name="Varghese N."/>
            <person name="Submissions S."/>
        </authorList>
    </citation>
    <scope>NUCLEOTIDE SEQUENCE [LARGE SCALE GENOMIC DNA]</scope>
    <source>
        <strain evidence="8">CGMCC 4.3568</strain>
    </source>
</reference>
<evidence type="ECO:0000256" key="4">
    <source>
        <dbReference type="ARBA" id="ARBA00023163"/>
    </source>
</evidence>
<dbReference type="InterPro" id="IPR007627">
    <property type="entry name" value="RNA_pol_sigma70_r2"/>
</dbReference>
<protein>
    <submittedName>
        <fullName evidence="7">RNA polymerase sigma-70 factor, ECF subfamily</fullName>
    </submittedName>
</protein>
<dbReference type="SUPFAM" id="SSF88659">
    <property type="entry name" value="Sigma3 and sigma4 domains of RNA polymerase sigma factors"/>
    <property type="match status" value="1"/>
</dbReference>
<feature type="domain" description="RNA polymerase sigma factor 70 region 4 type 2" evidence="6">
    <location>
        <begin position="120"/>
        <end position="169"/>
    </location>
</feature>
<dbReference type="Gene3D" id="1.10.1740.10">
    <property type="match status" value="1"/>
</dbReference>
<dbReference type="GO" id="GO:0003677">
    <property type="term" value="F:DNA binding"/>
    <property type="evidence" value="ECO:0007669"/>
    <property type="project" value="InterPro"/>
</dbReference>
<dbReference type="AlphaFoldDB" id="A0A1I0VDV5"/>
<evidence type="ECO:0000313" key="8">
    <source>
        <dbReference type="Proteomes" id="UP000243799"/>
    </source>
</evidence>
<feature type="domain" description="RNA polymerase sigma-70 region 2" evidence="5">
    <location>
        <begin position="35"/>
        <end position="85"/>
    </location>
</feature>
<evidence type="ECO:0000256" key="1">
    <source>
        <dbReference type="ARBA" id="ARBA00010641"/>
    </source>
</evidence>
<evidence type="ECO:0000259" key="5">
    <source>
        <dbReference type="Pfam" id="PF04542"/>
    </source>
</evidence>
<dbReference type="Proteomes" id="UP000243799">
    <property type="component" value="Unassembled WGS sequence"/>
</dbReference>
<dbReference type="Pfam" id="PF04542">
    <property type="entry name" value="Sigma70_r2"/>
    <property type="match status" value="1"/>
</dbReference>
<keyword evidence="4" id="KW-0804">Transcription</keyword>
<dbReference type="Gene3D" id="1.10.10.10">
    <property type="entry name" value="Winged helix-like DNA-binding domain superfamily/Winged helix DNA-binding domain"/>
    <property type="match status" value="1"/>
</dbReference>
<dbReference type="NCBIfam" id="TIGR02937">
    <property type="entry name" value="sigma70-ECF"/>
    <property type="match status" value="1"/>
</dbReference>
<dbReference type="SUPFAM" id="SSF88946">
    <property type="entry name" value="Sigma2 domain of RNA polymerase sigma factors"/>
    <property type="match status" value="1"/>
</dbReference>
<dbReference type="GO" id="GO:0016987">
    <property type="term" value="F:sigma factor activity"/>
    <property type="evidence" value="ECO:0007669"/>
    <property type="project" value="UniProtKB-KW"/>
</dbReference>
<dbReference type="InterPro" id="IPR013249">
    <property type="entry name" value="RNA_pol_sigma70_r4_t2"/>
</dbReference>
<keyword evidence="3" id="KW-0731">Sigma factor</keyword>
<comment type="similarity">
    <text evidence="1">Belongs to the sigma-70 factor family. ECF subfamily.</text>
</comment>
<dbReference type="STRING" id="490629.SAMN05216266_101181"/>
<dbReference type="PANTHER" id="PTHR43133:SF25">
    <property type="entry name" value="RNA POLYMERASE SIGMA FACTOR RFAY-RELATED"/>
    <property type="match status" value="1"/>
</dbReference>
<keyword evidence="8" id="KW-1185">Reference proteome</keyword>
<evidence type="ECO:0000256" key="2">
    <source>
        <dbReference type="ARBA" id="ARBA00023015"/>
    </source>
</evidence>
<dbReference type="EMBL" id="FOKG01000001">
    <property type="protein sequence ID" value="SFA74452.1"/>
    <property type="molecule type" value="Genomic_DNA"/>
</dbReference>
<sequence>MTTRGGRSADTLGSDETEEFWQECVRLRSALVRAAATFGVEADAEDIVHEAFLRAARYDDLDLDRLSRFLSTVTRRLCVDDLRRRVALQAAAVHPRVLLPSVGALEDPEETVLCREEARWLIARFGRLSERERFVLLHLERGVSHDEIARRLGTTRRATESIASRARRRVRELMARRARCDRVLGD</sequence>
<dbReference type="InterPro" id="IPR014284">
    <property type="entry name" value="RNA_pol_sigma-70_dom"/>
</dbReference>
<dbReference type="Pfam" id="PF08281">
    <property type="entry name" value="Sigma70_r4_2"/>
    <property type="match status" value="1"/>
</dbReference>
<dbReference type="InterPro" id="IPR039425">
    <property type="entry name" value="RNA_pol_sigma-70-like"/>
</dbReference>
<evidence type="ECO:0000313" key="7">
    <source>
        <dbReference type="EMBL" id="SFA74452.1"/>
    </source>
</evidence>
<gene>
    <name evidence="7" type="ORF">SAMN05216266_101181</name>
</gene>
<evidence type="ECO:0000259" key="6">
    <source>
        <dbReference type="Pfam" id="PF08281"/>
    </source>
</evidence>